<protein>
    <recommendedName>
        <fullName evidence="3">Type VI secretion, VC_A0110, EvfL, ImpJ, VasE</fullName>
    </recommendedName>
</protein>
<reference evidence="1 2" key="1">
    <citation type="submission" date="2016-01" db="EMBL/GenBank/DDBJ databases">
        <authorList>
            <person name="McClelland M."/>
            <person name="Jain A."/>
            <person name="Saraogi P."/>
            <person name="Mendelson R."/>
            <person name="Westerman R."/>
            <person name="SanMiguel P."/>
            <person name="Csonka L."/>
        </authorList>
    </citation>
    <scope>NUCLEOTIDE SEQUENCE [LARGE SCALE GENOMIC DNA]</scope>
    <source>
        <strain evidence="1 2">R-53146</strain>
    </source>
</reference>
<evidence type="ECO:0008006" key="3">
    <source>
        <dbReference type="Google" id="ProtNLM"/>
    </source>
</evidence>
<name>A0A0X8XY58_9FLAO</name>
<evidence type="ECO:0000313" key="2">
    <source>
        <dbReference type="Proteomes" id="UP000182761"/>
    </source>
</evidence>
<organism evidence="1 2">
    <name type="scientific">Apibacter mensalis</name>
    <dbReference type="NCBI Taxonomy" id="1586267"/>
    <lineage>
        <taxon>Bacteria</taxon>
        <taxon>Pseudomonadati</taxon>
        <taxon>Bacteroidota</taxon>
        <taxon>Flavobacteriia</taxon>
        <taxon>Flavobacteriales</taxon>
        <taxon>Weeksellaceae</taxon>
        <taxon>Apibacter</taxon>
    </lineage>
</organism>
<accession>A0A0X8XY58</accession>
<proteinExistence type="predicted"/>
<dbReference type="AlphaFoldDB" id="A0A0X8XY58"/>
<dbReference type="Proteomes" id="UP000182761">
    <property type="component" value="Unassembled WGS sequence"/>
</dbReference>
<dbReference type="EMBL" id="FCOR01000015">
    <property type="protein sequence ID" value="CVK17095.1"/>
    <property type="molecule type" value="Genomic_DNA"/>
</dbReference>
<dbReference type="OrthoDB" id="1090702at2"/>
<keyword evidence="2" id="KW-1185">Reference proteome</keyword>
<gene>
    <name evidence="1" type="ORF">Ga0061079_11561</name>
</gene>
<dbReference type="STRING" id="1586267.GCA_001418685_01964"/>
<sequence length="386" mass="44080">MLEKLTYFPVNWVDGMKVNKSHFIAMQDHFVDTMRDAIGSHVTPVSYGLLPVYNTMESIKISLVIDNHKLLRVKIDECHAVTPNGARIEITPLNNSMDIQMPYPEAVYDLKENQEIVLLANIIVNPFKKSPFGILDPEENPPRYPFLTPTYKLHLVPEGQISEQTSNIGYQLTVGKIVVSKEETYLQPGYIPPCTSPNSHKDLVDIHTKIDKFMGQLELYAVQIAQKINRKNQTNELAMMVLKLSELVITYLGNEINSLRWIGLYTTPAYMLDKIVRLARIMKNFVDAKSGAGKEELLNYLAEWCGLSQGDFEVLFTDLVNVGYNHSQVDKTIKKVSIFMQTIDQLFAALNKLDYIGKRNDTGIFIKERLENTPIEKIKKSRFFDD</sequence>
<dbReference type="RefSeq" id="WP_055426266.1">
    <property type="nucleotide sequence ID" value="NZ_FCOR01000015.1"/>
</dbReference>
<evidence type="ECO:0000313" key="1">
    <source>
        <dbReference type="EMBL" id="CVK17095.1"/>
    </source>
</evidence>